<proteinExistence type="predicted"/>
<dbReference type="InterPro" id="IPR001138">
    <property type="entry name" value="Zn2Cys6_DnaBD"/>
</dbReference>
<organism evidence="3 4">
    <name type="scientific">Wolfiporia cocos (strain MD-104)</name>
    <name type="common">Brown rot fungus</name>
    <dbReference type="NCBI Taxonomy" id="742152"/>
    <lineage>
        <taxon>Eukaryota</taxon>
        <taxon>Fungi</taxon>
        <taxon>Dikarya</taxon>
        <taxon>Basidiomycota</taxon>
        <taxon>Agaricomycotina</taxon>
        <taxon>Agaricomycetes</taxon>
        <taxon>Polyporales</taxon>
        <taxon>Phaeolaceae</taxon>
        <taxon>Wolfiporia</taxon>
    </lineage>
</organism>
<feature type="region of interest" description="Disordered" evidence="2">
    <location>
        <begin position="1"/>
        <end position="33"/>
    </location>
</feature>
<feature type="compositionally biased region" description="Low complexity" evidence="2">
    <location>
        <begin position="1"/>
        <end position="16"/>
    </location>
</feature>
<dbReference type="PANTHER" id="PTHR46910">
    <property type="entry name" value="TRANSCRIPTION FACTOR PDR1"/>
    <property type="match status" value="1"/>
</dbReference>
<feature type="region of interest" description="Disordered" evidence="2">
    <location>
        <begin position="588"/>
        <end position="633"/>
    </location>
</feature>
<gene>
    <name evidence="3" type="ORF">WOLCODRAFT_130794</name>
</gene>
<protein>
    <recommendedName>
        <fullName evidence="5">Zn(2)-C6 fungal-type domain-containing protein</fullName>
    </recommendedName>
</protein>
<feature type="compositionally biased region" description="Polar residues" evidence="2">
    <location>
        <begin position="622"/>
        <end position="633"/>
    </location>
</feature>
<feature type="compositionally biased region" description="Low complexity" evidence="2">
    <location>
        <begin position="603"/>
        <end position="614"/>
    </location>
</feature>
<dbReference type="OMA" id="FIDGWQI"/>
<name>A0A2H3J9F5_WOLCO</name>
<dbReference type="CDD" id="cd12148">
    <property type="entry name" value="fungal_TF_MHR"/>
    <property type="match status" value="1"/>
</dbReference>
<dbReference type="GO" id="GO:0000981">
    <property type="term" value="F:DNA-binding transcription factor activity, RNA polymerase II-specific"/>
    <property type="evidence" value="ECO:0007669"/>
    <property type="project" value="InterPro"/>
</dbReference>
<evidence type="ECO:0000313" key="3">
    <source>
        <dbReference type="EMBL" id="PCH38255.1"/>
    </source>
</evidence>
<evidence type="ECO:0008006" key="5">
    <source>
        <dbReference type="Google" id="ProtNLM"/>
    </source>
</evidence>
<evidence type="ECO:0000256" key="1">
    <source>
        <dbReference type="ARBA" id="ARBA00023242"/>
    </source>
</evidence>
<sequence length="727" mass="79963">MSPRSATSRSSSTSPRPGRRVPGQPKSTRQQYSVRCDLKDLPISASGQHPPCSNCSERGLKCVDEFAEVKAVKLLRRGRRLQQVEAVYGQHSGDESPLHAVAQPRSIIPRLRPEFFSSPFFHRFHIQRPILEPVEFCNRYYDFCKGNKDQMQAPGQLVALILVVWAASFGVNEAGVEELCDASMHPRRRRDRVNEMVHEVLSLVDIHGLLRKPSWDGVRALLLILPLTQEVQSPMERLAMYEATISQVHALCSLASISSVHSGQGEYVDALVRARIFWYAHVIDGVTSGLRGGRVLLTDEDLAAFETTLPPIGDSLSTPALYTFSYRYATIPIRVSSVCREIHAALTGPKARRGHAVHEDKLHAAWETLDQCWNDFDSVRQLGTDGFVNAEDVERFIDGWQIFIFECHNVIREALKQRLVARPAPDASLLPEVLPSVRSREHEADMRLHTKASHKCQSIVRQVVAILRRNLGTHFFHYDAALIRDGCFFAGFLLASDAGPSEDVDVCLQALREMRWAFAKSEDREQTVRMIWESRSAQARRGFTGSPTDELLRPSTGDQPYARRPLVRPISVPPLSLSLCTVPSPLGSASAPSTACGPGGGWPTTTPPSSSGTGMYDGSHRGSPTSPFTQSPHSALDVDGQVFYFQAYNYAVDDGPAGQTRISPLPSSQILPPPPPADFAAVPMFDASSVVFSNAAMGSQSACGELNAQAPAVGSESRHFGGSAFYQ</sequence>
<keyword evidence="4" id="KW-1185">Reference proteome</keyword>
<dbReference type="PANTHER" id="PTHR46910:SF1">
    <property type="entry name" value="MISCELLANEOUS ZN(II)2CYS6 TRANSCRIPTION FACTOR (EUROFUNG)-RELATED"/>
    <property type="match status" value="1"/>
</dbReference>
<dbReference type="CDD" id="cd00067">
    <property type="entry name" value="GAL4"/>
    <property type="match status" value="1"/>
</dbReference>
<dbReference type="AlphaFoldDB" id="A0A2H3J9F5"/>
<evidence type="ECO:0000256" key="2">
    <source>
        <dbReference type="SAM" id="MobiDB-lite"/>
    </source>
</evidence>
<dbReference type="STRING" id="742152.A0A2H3J9F5"/>
<dbReference type="GO" id="GO:0008270">
    <property type="term" value="F:zinc ion binding"/>
    <property type="evidence" value="ECO:0007669"/>
    <property type="project" value="InterPro"/>
</dbReference>
<dbReference type="Proteomes" id="UP000218811">
    <property type="component" value="Unassembled WGS sequence"/>
</dbReference>
<accession>A0A2H3J9F5</accession>
<dbReference type="EMBL" id="KB467942">
    <property type="protein sequence ID" value="PCH38255.1"/>
    <property type="molecule type" value="Genomic_DNA"/>
</dbReference>
<keyword evidence="1" id="KW-0539">Nucleus</keyword>
<reference evidence="3 4" key="1">
    <citation type="journal article" date="2012" name="Science">
        <title>The Paleozoic origin of enzymatic lignin decomposition reconstructed from 31 fungal genomes.</title>
        <authorList>
            <person name="Floudas D."/>
            <person name="Binder M."/>
            <person name="Riley R."/>
            <person name="Barry K."/>
            <person name="Blanchette R.A."/>
            <person name="Henrissat B."/>
            <person name="Martinez A.T."/>
            <person name="Otillar R."/>
            <person name="Spatafora J.W."/>
            <person name="Yadav J.S."/>
            <person name="Aerts A."/>
            <person name="Benoit I."/>
            <person name="Boyd A."/>
            <person name="Carlson A."/>
            <person name="Copeland A."/>
            <person name="Coutinho P.M."/>
            <person name="de Vries R.P."/>
            <person name="Ferreira P."/>
            <person name="Findley K."/>
            <person name="Foster B."/>
            <person name="Gaskell J."/>
            <person name="Glotzer D."/>
            <person name="Gorecki P."/>
            <person name="Heitman J."/>
            <person name="Hesse C."/>
            <person name="Hori C."/>
            <person name="Igarashi K."/>
            <person name="Jurgens J.A."/>
            <person name="Kallen N."/>
            <person name="Kersten P."/>
            <person name="Kohler A."/>
            <person name="Kuees U."/>
            <person name="Kumar T.K.A."/>
            <person name="Kuo A."/>
            <person name="LaButti K."/>
            <person name="Larrondo L.F."/>
            <person name="Lindquist E."/>
            <person name="Ling A."/>
            <person name="Lombard V."/>
            <person name="Lucas S."/>
            <person name="Lundell T."/>
            <person name="Martin R."/>
            <person name="McLaughlin D.J."/>
            <person name="Morgenstern I."/>
            <person name="Morin E."/>
            <person name="Murat C."/>
            <person name="Nagy L.G."/>
            <person name="Nolan M."/>
            <person name="Ohm R.A."/>
            <person name="Patyshakuliyeva A."/>
            <person name="Rokas A."/>
            <person name="Ruiz-Duenas F.J."/>
            <person name="Sabat G."/>
            <person name="Salamov A."/>
            <person name="Samejima M."/>
            <person name="Schmutz J."/>
            <person name="Slot J.C."/>
            <person name="St John F."/>
            <person name="Stenlid J."/>
            <person name="Sun H."/>
            <person name="Sun S."/>
            <person name="Syed K."/>
            <person name="Tsang A."/>
            <person name="Wiebenga A."/>
            <person name="Young D."/>
            <person name="Pisabarro A."/>
            <person name="Eastwood D.C."/>
            <person name="Martin F."/>
            <person name="Cullen D."/>
            <person name="Grigoriev I.V."/>
            <person name="Hibbett D.S."/>
        </authorList>
    </citation>
    <scope>NUCLEOTIDE SEQUENCE [LARGE SCALE GENOMIC DNA]</scope>
    <source>
        <strain evidence="3 4">MD-104</strain>
    </source>
</reference>
<feature type="region of interest" description="Disordered" evidence="2">
    <location>
        <begin position="539"/>
        <end position="563"/>
    </location>
</feature>
<evidence type="ECO:0000313" key="4">
    <source>
        <dbReference type="Proteomes" id="UP000218811"/>
    </source>
</evidence>
<dbReference type="InterPro" id="IPR050987">
    <property type="entry name" value="AtrR-like"/>
</dbReference>
<dbReference type="OrthoDB" id="3263880at2759"/>